<accession>A0A2R2ZGG2</accession>
<keyword evidence="2" id="KW-1185">Reference proteome</keyword>
<sequence length="79" mass="8851">MSFTVPRADFWVTTPTVVVKLPMYLSPVPAAVEPEAMFVFGRWFVFTISTPATRRTLPSAYTPAPPQSLFRILVFCARA</sequence>
<dbReference type="Proteomes" id="UP000244501">
    <property type="component" value="Segment"/>
</dbReference>
<gene>
    <name evidence="1" type="ORF">RSEGYP2_44</name>
</gene>
<dbReference type="EMBL" id="MG711516">
    <property type="protein sequence ID" value="AUO78202.1"/>
    <property type="molecule type" value="Genomic_DNA"/>
</dbReference>
<proteinExistence type="predicted"/>
<organism evidence="1 2">
    <name type="scientific">Ralstonia phage RsoP1EGY</name>
    <dbReference type="NCBI Taxonomy" id="2070026"/>
    <lineage>
        <taxon>Viruses</taxon>
        <taxon>Duplodnaviria</taxon>
        <taxon>Heunggongvirae</taxon>
        <taxon>Uroviricota</taxon>
        <taxon>Caudoviricetes</taxon>
        <taxon>Autographivirales</taxon>
        <taxon>Gyeongsanvirus</taxon>
        <taxon>Gyeongsanvirus RsoP1EGY</taxon>
    </lineage>
</organism>
<name>A0A2R2ZGG2_9CAUD</name>
<reference evidence="1 2" key="1">
    <citation type="submission" date="2017-12" db="EMBL/GenBank/DDBJ databases">
        <title>Sequencing, genome analysis and host range of a novel Ralstonia phage RsoP1EGY isolated from Egypt.</title>
        <authorList>
            <person name="Ahmad A.A."/>
            <person name="Addy H.S."/>
            <person name="Elhalag K.M."/>
            <person name="Nasr-Eldin M.A."/>
            <person name="Hussien A.S."/>
            <person name="Huang Q."/>
        </authorList>
    </citation>
    <scope>NUCLEOTIDE SEQUENCE [LARGE SCALE GENOMIC DNA]</scope>
</reference>
<protein>
    <submittedName>
        <fullName evidence="1">Uncharacterized protein</fullName>
    </submittedName>
</protein>
<evidence type="ECO:0000313" key="2">
    <source>
        <dbReference type="Proteomes" id="UP000244501"/>
    </source>
</evidence>
<evidence type="ECO:0000313" key="1">
    <source>
        <dbReference type="EMBL" id="AUO78202.1"/>
    </source>
</evidence>